<reference evidence="12" key="1">
    <citation type="submission" date="2011-05" db="EMBL/GenBank/DDBJ databases">
        <authorList>
            <person name="Richards S.R."/>
            <person name="Qu J."/>
            <person name="Jiang H."/>
            <person name="Jhangiani S.N."/>
            <person name="Agravi P."/>
            <person name="Goodspeed R."/>
            <person name="Gross S."/>
            <person name="Mandapat C."/>
            <person name="Jackson L."/>
            <person name="Mathew T."/>
            <person name="Pu L."/>
            <person name="Thornton R."/>
            <person name="Saada N."/>
            <person name="Wilczek-Boney K.B."/>
            <person name="Lee S."/>
            <person name="Kovar C."/>
            <person name="Wu Y."/>
            <person name="Scherer S.E."/>
            <person name="Worley K.C."/>
            <person name="Muzny D.M."/>
            <person name="Gibbs R."/>
        </authorList>
    </citation>
    <scope>NUCLEOTIDE SEQUENCE</scope>
    <source>
        <strain evidence="12">Brora</strain>
    </source>
</reference>
<sequence length="1295" mass="147707">MEDVGLISGRSERQGEPFPLGSCFCLMFVSMIFAIFLITKVPKQSVAVNGIKIVIADVKPGFEYLLLDIRDKKLTISNDIHQKQCGKIDDNFRFDCYSKDGASQEKCEARGCCWAQPKENKEKSRGSLGVPFCFYPSNYPGYYFVNSTQTEKGVTIIIERNTSSYYGNDVMLLKVDVELARYGVRTKIYDPLKPSFEVPYPIKDAENVGKEKWFNVHINRSPFSMKIFEKNTNRLVYNILPFLIYTDQFIQVPSSIEEYVYSLDERNDRFLRSLDWKRFVMFSVDQHLGSDFNASQPFMLHTSGNGFFVGTFFYNSKPIEVILQPAPAYTIRARGGTLDVYSFIGSSAAEAMEDTNHLIAVPPNRISQCKPFANFASFIFCICLTVTLVIYFNGKKEIIVRNQVTIVITDVKPGLEYLSDKLNEVESTTLSYDINEKQCANIDDNLRFDCYPEDGASQEKCEARGCCWAQPKENKEKSRGSLGVPFCFYPSNFPGYYFVNSTQTEKGVTIFIERNTSSYYGNDVMLLKVDIELARYGVRTKVYDPLKPRYEVPYPIKDAENVGKEKWFNVHINRSPFSMKIFEKNTNRLVYHIFPFLIYTDQFIQVPSSIEKYVYGLGERKDKFLRSLDWQQFVMFSADQYPIPDSNLYGSQPFMLYTSGNGFFVGTLIYNSNAMEVILQPAPAYTVRTLGGVLDIYNFIGGSAAEVIQQYQNTIGLPNMPPYWALGFQLCRFGLNSTKATRDLWQRTRDAGIPFDVQWNDIDYMDDRRDFTYDPKNYGDLAELVDDIHKAGMHYVVMMDAALDTPKNASDYPPWADGVKRGIFVNDSNGNPFIGRVWSPNGAAWPDFTNPKTTEFWTDHLNELHEKIQFDGLWIDMNEPSNFYDGFKDGCPVSKYDNPPYVPHVQGRKLSHKTICMSAQQHAGLHYDVHNLYGYSETIATNKALRSIIPGKRPFIVSRSTFPGHGQYGNHWTGDVYSTWDDLHISISNILNFNLFGIPMVGADICGFNGNTTVKLCQRWMELGAFYPFSRNHNTDDAIDQDPVAMGPEVVQSSRNALSIRYILLPYLYTLFYRAHVFGETVARPLFFEFPDEIATYSIDTQFMWGPGLLILPVLAEDQTTLNAYLPKGLWYFWGNYTAVNSSGETMTIYSPPGVINVALRGGYVFPAKPISNTTTWSREWLFVLVFALDELGESLGELYWDDGESLDTYEKGNYNLIRFVASDNTIRSTVVEAGASKELTKLETVMVIGLNKDPTTVNVNGKATKDFHYNAEIKNLIIRDLEINLDEEFTINWQ</sequence>
<evidence type="ECO:0000313" key="11">
    <source>
        <dbReference type="EnsemblMetazoa" id="SMAR012513-PA"/>
    </source>
</evidence>
<reference evidence="11" key="2">
    <citation type="submission" date="2015-02" db="UniProtKB">
        <authorList>
            <consortium name="EnsemblMetazoa"/>
        </authorList>
    </citation>
    <scope>IDENTIFICATION</scope>
</reference>
<dbReference type="STRING" id="126957.T1JFA2"/>
<evidence type="ECO:0000256" key="3">
    <source>
        <dbReference type="ARBA" id="ARBA00022801"/>
    </source>
</evidence>
<dbReference type="InterPro" id="IPR013780">
    <property type="entry name" value="Glyco_hydro_b"/>
</dbReference>
<dbReference type="HOGENOM" id="CLU_000631_11_2_1"/>
<feature type="transmembrane region" description="Helical" evidence="9">
    <location>
        <begin position="372"/>
        <end position="392"/>
    </location>
</feature>
<dbReference type="PhylomeDB" id="T1JFA2"/>
<dbReference type="SUPFAM" id="SSF74650">
    <property type="entry name" value="Galactose mutarotase-like"/>
    <property type="match status" value="2"/>
</dbReference>
<dbReference type="PROSITE" id="PS00129">
    <property type="entry name" value="GLYCOSYL_HYDROL_F31_1"/>
    <property type="match status" value="1"/>
</dbReference>
<proteinExistence type="inferred from homology"/>
<dbReference type="GO" id="GO:0005975">
    <property type="term" value="P:carbohydrate metabolic process"/>
    <property type="evidence" value="ECO:0007669"/>
    <property type="project" value="InterPro"/>
</dbReference>
<dbReference type="CDD" id="cd14752">
    <property type="entry name" value="GH31_N"/>
    <property type="match status" value="2"/>
</dbReference>
<dbReference type="InterPro" id="IPR011013">
    <property type="entry name" value="Gal_mutarotase_sf_dom"/>
</dbReference>
<keyword evidence="3" id="KW-0378">Hydrolase</keyword>
<evidence type="ECO:0000256" key="6">
    <source>
        <dbReference type="ARBA" id="ARBA00023180"/>
    </source>
</evidence>
<dbReference type="GO" id="GO:0004558">
    <property type="term" value="F:alpha-1,4-glucosidase activity"/>
    <property type="evidence" value="ECO:0007669"/>
    <property type="project" value="TreeGrafter"/>
</dbReference>
<feature type="domain" description="P-type" evidence="10">
    <location>
        <begin position="437"/>
        <end position="491"/>
    </location>
</feature>
<evidence type="ECO:0000256" key="7">
    <source>
        <dbReference type="ARBA" id="ARBA00023295"/>
    </source>
</evidence>
<feature type="transmembrane region" description="Helical" evidence="9">
    <location>
        <begin position="18"/>
        <end position="38"/>
    </location>
</feature>
<name>T1JFA2_STRMM</name>
<keyword evidence="4 9" id="KW-0472">Membrane</keyword>
<dbReference type="Gene3D" id="3.20.20.80">
    <property type="entry name" value="Glycosidases"/>
    <property type="match status" value="1"/>
</dbReference>
<dbReference type="SMART" id="SM00018">
    <property type="entry name" value="PD"/>
    <property type="match status" value="2"/>
</dbReference>
<dbReference type="InterPro" id="IPR030459">
    <property type="entry name" value="Glyco_hydro_31_CS"/>
</dbReference>
<keyword evidence="9" id="KW-0812">Transmembrane</keyword>
<evidence type="ECO:0000256" key="4">
    <source>
        <dbReference type="ARBA" id="ARBA00023136"/>
    </source>
</evidence>
<dbReference type="PANTHER" id="PTHR22762:SF131">
    <property type="entry name" value="GLYCOSIDE HYDROLASE FAMILY 31 N-TERMINAL DOMAIN-CONTAINING PROTEIN"/>
    <property type="match status" value="1"/>
</dbReference>
<dbReference type="EnsemblMetazoa" id="SMAR012513-RA">
    <property type="protein sequence ID" value="SMAR012513-PA"/>
    <property type="gene ID" value="SMAR012513"/>
</dbReference>
<evidence type="ECO:0000256" key="1">
    <source>
        <dbReference type="ARBA" id="ARBA00004308"/>
    </source>
</evidence>
<keyword evidence="7" id="KW-0326">Glycosidase</keyword>
<dbReference type="CDD" id="cd06602">
    <property type="entry name" value="GH31_MGAM_SI_GAA"/>
    <property type="match status" value="1"/>
</dbReference>
<dbReference type="PROSITE" id="PS51448">
    <property type="entry name" value="P_TREFOIL_2"/>
    <property type="match status" value="2"/>
</dbReference>
<dbReference type="OMA" id="WQPLNPL"/>
<evidence type="ECO:0000259" key="10">
    <source>
        <dbReference type="PROSITE" id="PS51448"/>
    </source>
</evidence>
<dbReference type="Pfam" id="PF21365">
    <property type="entry name" value="Glyco_hydro_31_3rd"/>
    <property type="match status" value="1"/>
</dbReference>
<dbReference type="FunFam" id="3.20.20.80:FF:000016">
    <property type="entry name" value="Maltase-glucoamylase, intestinal"/>
    <property type="match status" value="1"/>
</dbReference>
<dbReference type="PROSITE" id="PS00707">
    <property type="entry name" value="GLYCOSYL_HYDROL_F31_2"/>
    <property type="match status" value="1"/>
</dbReference>
<dbReference type="InterPro" id="IPR017957">
    <property type="entry name" value="P_trefoil_CS"/>
</dbReference>
<evidence type="ECO:0000313" key="12">
    <source>
        <dbReference type="Proteomes" id="UP000014500"/>
    </source>
</evidence>
<keyword evidence="5" id="KW-1015">Disulfide bond</keyword>
<organism evidence="11 12">
    <name type="scientific">Strigamia maritima</name>
    <name type="common">European centipede</name>
    <name type="synonym">Geophilus maritimus</name>
    <dbReference type="NCBI Taxonomy" id="126957"/>
    <lineage>
        <taxon>Eukaryota</taxon>
        <taxon>Metazoa</taxon>
        <taxon>Ecdysozoa</taxon>
        <taxon>Arthropoda</taxon>
        <taxon>Myriapoda</taxon>
        <taxon>Chilopoda</taxon>
        <taxon>Pleurostigmophora</taxon>
        <taxon>Geophilomorpha</taxon>
        <taxon>Linotaeniidae</taxon>
        <taxon>Strigamia</taxon>
    </lineage>
</organism>
<protein>
    <recommendedName>
        <fullName evidence="10">P-type domain-containing protein</fullName>
    </recommendedName>
</protein>
<dbReference type="FunFam" id="2.60.40.1180:FF:000001">
    <property type="entry name" value="Maltase-glucoamylase, intestinal"/>
    <property type="match status" value="1"/>
</dbReference>
<dbReference type="Proteomes" id="UP000014500">
    <property type="component" value="Unassembled WGS sequence"/>
</dbReference>
<evidence type="ECO:0000256" key="5">
    <source>
        <dbReference type="ARBA" id="ARBA00023157"/>
    </source>
</evidence>
<dbReference type="Gene3D" id="4.10.110.10">
    <property type="entry name" value="Spasmolytic Protein, domain 1"/>
    <property type="match status" value="2"/>
</dbReference>
<evidence type="ECO:0000256" key="9">
    <source>
        <dbReference type="SAM" id="Phobius"/>
    </source>
</evidence>
<keyword evidence="6" id="KW-0325">Glycoprotein</keyword>
<dbReference type="InterPro" id="IPR030458">
    <property type="entry name" value="Glyco_hydro_31_AS"/>
</dbReference>
<dbReference type="CDD" id="cd00111">
    <property type="entry name" value="Trefoil"/>
    <property type="match status" value="2"/>
</dbReference>
<comment type="similarity">
    <text evidence="2">Belongs to the glycosyl hydrolase 31 family.</text>
</comment>
<keyword evidence="12" id="KW-1185">Reference proteome</keyword>
<dbReference type="eggNOG" id="KOG1065">
    <property type="taxonomic scope" value="Eukaryota"/>
</dbReference>
<dbReference type="SUPFAM" id="SSF51011">
    <property type="entry name" value="Glycosyl hydrolase domain"/>
    <property type="match status" value="1"/>
</dbReference>
<dbReference type="Pfam" id="PF01055">
    <property type="entry name" value="Glyco_hydro_31_2nd"/>
    <property type="match status" value="1"/>
</dbReference>
<dbReference type="InterPro" id="IPR017853">
    <property type="entry name" value="GH"/>
</dbReference>
<accession>T1JFA2</accession>
<dbReference type="PROSITE" id="PS00025">
    <property type="entry name" value="P_TREFOIL_1"/>
    <property type="match status" value="2"/>
</dbReference>
<dbReference type="InterPro" id="IPR000322">
    <property type="entry name" value="Glyco_hydro_31_TIM"/>
</dbReference>
<dbReference type="EMBL" id="JH432147">
    <property type="status" value="NOT_ANNOTATED_CDS"/>
    <property type="molecule type" value="Genomic_DNA"/>
</dbReference>
<dbReference type="GO" id="GO:0030246">
    <property type="term" value="F:carbohydrate binding"/>
    <property type="evidence" value="ECO:0007669"/>
    <property type="project" value="InterPro"/>
</dbReference>
<dbReference type="Gene3D" id="2.60.40.1760">
    <property type="entry name" value="glycosyl hydrolase (family 31)"/>
    <property type="match status" value="2"/>
</dbReference>
<feature type="domain" description="P-type" evidence="10">
    <location>
        <begin position="83"/>
        <end position="137"/>
    </location>
</feature>
<dbReference type="InterPro" id="IPR048395">
    <property type="entry name" value="Glyco_hydro_31_C"/>
</dbReference>
<dbReference type="Pfam" id="PF00088">
    <property type="entry name" value="Trefoil"/>
    <property type="match status" value="2"/>
</dbReference>
<keyword evidence="9" id="KW-1133">Transmembrane helix</keyword>
<evidence type="ECO:0000256" key="2">
    <source>
        <dbReference type="ARBA" id="ARBA00007806"/>
    </source>
</evidence>
<dbReference type="SUPFAM" id="SSF51445">
    <property type="entry name" value="(Trans)glycosidases"/>
    <property type="match status" value="1"/>
</dbReference>
<dbReference type="InterPro" id="IPR000519">
    <property type="entry name" value="P_trefoil_dom"/>
</dbReference>
<comment type="subcellular location">
    <subcellularLocation>
        <location evidence="1">Endomembrane system</location>
    </subcellularLocation>
</comment>
<dbReference type="Gene3D" id="2.60.40.1180">
    <property type="entry name" value="Golgi alpha-mannosidase II"/>
    <property type="match status" value="2"/>
</dbReference>
<evidence type="ECO:0000256" key="8">
    <source>
        <dbReference type="PROSITE-ProRule" id="PRU00779"/>
    </source>
</evidence>
<dbReference type="InterPro" id="IPR044913">
    <property type="entry name" value="P_trefoil_dom_sf"/>
</dbReference>
<comment type="caution">
    <text evidence="8">Lacks conserved residue(s) required for the propagation of feature annotation.</text>
</comment>
<dbReference type="GO" id="GO:0012505">
    <property type="term" value="C:endomembrane system"/>
    <property type="evidence" value="ECO:0007669"/>
    <property type="project" value="UniProtKB-SubCell"/>
</dbReference>
<dbReference type="PANTHER" id="PTHR22762">
    <property type="entry name" value="ALPHA-GLUCOSIDASE"/>
    <property type="match status" value="1"/>
</dbReference>